<dbReference type="PANTHER" id="PTHR10344">
    <property type="entry name" value="THYMIDYLATE KINASE"/>
    <property type="match status" value="1"/>
</dbReference>
<evidence type="ECO:0000259" key="9">
    <source>
        <dbReference type="Pfam" id="PF02223"/>
    </source>
</evidence>
<dbReference type="PANTHER" id="PTHR10344:SF4">
    <property type="entry name" value="UMP-CMP KINASE 2, MITOCHONDRIAL"/>
    <property type="match status" value="1"/>
</dbReference>
<dbReference type="InterPro" id="IPR027417">
    <property type="entry name" value="P-loop_NTPase"/>
</dbReference>
<keyword evidence="2 8" id="KW-0808">Transferase</keyword>
<keyword evidence="4 8" id="KW-0547">Nucleotide-binding</keyword>
<keyword evidence="3 8" id="KW-0545">Nucleotide biosynthesis</keyword>
<dbReference type="AlphaFoldDB" id="A0A060PPN0"/>
<dbReference type="HOGENOM" id="CLU_049131_0_0_7"/>
<dbReference type="SUPFAM" id="SSF52540">
    <property type="entry name" value="P-loop containing nucleoside triphosphate hydrolases"/>
    <property type="match status" value="1"/>
</dbReference>
<dbReference type="EC" id="2.7.4.9" evidence="8"/>
<reference evidence="10 11" key="1">
    <citation type="submission" date="2013-11" db="EMBL/GenBank/DDBJ databases">
        <title>Estimation of Helicobacter pylori bacteriophage ecology using H. pylori isolates.</title>
        <authorList>
            <person name="Uchiyama J."/>
            <person name="Takemura-Uchiyama I."/>
            <person name="Ujihara T."/>
            <person name="Matsuzaki S."/>
        </authorList>
    </citation>
    <scope>NUCLEOTIDE SEQUENCE [LARGE SCALE GENOMIC DNA]</scope>
    <source>
        <strain evidence="10 11">NY40</strain>
    </source>
</reference>
<proteinExistence type="inferred from homology"/>
<organism evidence="10 11">
    <name type="scientific">Helicobacter pylori NY40</name>
    <dbReference type="NCBI Taxonomy" id="1426844"/>
    <lineage>
        <taxon>Bacteria</taxon>
        <taxon>Pseudomonadati</taxon>
        <taxon>Campylobacterota</taxon>
        <taxon>Epsilonproteobacteria</taxon>
        <taxon>Campylobacterales</taxon>
        <taxon>Helicobacteraceae</taxon>
        <taxon>Helicobacter</taxon>
    </lineage>
</organism>
<keyword evidence="5 8" id="KW-0418">Kinase</keyword>
<dbReference type="GO" id="GO:0004798">
    <property type="term" value="F:dTMP kinase activity"/>
    <property type="evidence" value="ECO:0007669"/>
    <property type="project" value="UniProtKB-UniRule"/>
</dbReference>
<dbReference type="InterPro" id="IPR018095">
    <property type="entry name" value="Thymidylate_kin_CS"/>
</dbReference>
<evidence type="ECO:0000256" key="6">
    <source>
        <dbReference type="ARBA" id="ARBA00022840"/>
    </source>
</evidence>
<dbReference type="EMBL" id="AP014523">
    <property type="protein sequence ID" value="BAO97469.1"/>
    <property type="molecule type" value="Genomic_DNA"/>
</dbReference>
<evidence type="ECO:0000256" key="7">
    <source>
        <dbReference type="ARBA" id="ARBA00048743"/>
    </source>
</evidence>
<gene>
    <name evidence="8" type="primary">tmk</name>
    <name evidence="10" type="ORF">NY40_0449</name>
</gene>
<dbReference type="InterPro" id="IPR018094">
    <property type="entry name" value="Thymidylate_kinase"/>
</dbReference>
<dbReference type="Proteomes" id="UP000031662">
    <property type="component" value="Chromosome"/>
</dbReference>
<dbReference type="GO" id="GO:0005524">
    <property type="term" value="F:ATP binding"/>
    <property type="evidence" value="ECO:0007669"/>
    <property type="project" value="UniProtKB-UniRule"/>
</dbReference>
<evidence type="ECO:0000313" key="10">
    <source>
        <dbReference type="EMBL" id="BAO97469.1"/>
    </source>
</evidence>
<name>A0A060PPN0_HELPX</name>
<evidence type="ECO:0000256" key="2">
    <source>
        <dbReference type="ARBA" id="ARBA00022679"/>
    </source>
</evidence>
<dbReference type="GO" id="GO:0005829">
    <property type="term" value="C:cytosol"/>
    <property type="evidence" value="ECO:0007669"/>
    <property type="project" value="TreeGrafter"/>
</dbReference>
<protein>
    <recommendedName>
        <fullName evidence="8">Thymidylate kinase</fullName>
        <ecNumber evidence="8">2.7.4.9</ecNumber>
    </recommendedName>
    <alternativeName>
        <fullName evidence="8">dTMP kinase</fullName>
    </alternativeName>
</protein>
<evidence type="ECO:0000256" key="3">
    <source>
        <dbReference type="ARBA" id="ARBA00022727"/>
    </source>
</evidence>
<dbReference type="Gene3D" id="3.40.50.300">
    <property type="entry name" value="P-loop containing nucleotide triphosphate hydrolases"/>
    <property type="match status" value="1"/>
</dbReference>
<dbReference type="GO" id="GO:0006235">
    <property type="term" value="P:dTTP biosynthetic process"/>
    <property type="evidence" value="ECO:0007669"/>
    <property type="project" value="UniProtKB-UniRule"/>
</dbReference>
<evidence type="ECO:0000256" key="5">
    <source>
        <dbReference type="ARBA" id="ARBA00022777"/>
    </source>
</evidence>
<dbReference type="InterPro" id="IPR039430">
    <property type="entry name" value="Thymidylate_kin-like_dom"/>
</dbReference>
<feature type="domain" description="Thymidylate kinase-like" evidence="9">
    <location>
        <begin position="5"/>
        <end position="183"/>
    </location>
</feature>
<evidence type="ECO:0000256" key="8">
    <source>
        <dbReference type="HAMAP-Rule" id="MF_00165"/>
    </source>
</evidence>
<dbReference type="HAMAP" id="MF_00165">
    <property type="entry name" value="Thymidylate_kinase"/>
    <property type="match status" value="1"/>
</dbReference>
<dbReference type="PROSITE" id="PS01331">
    <property type="entry name" value="THYMIDYLATE_KINASE"/>
    <property type="match status" value="1"/>
</dbReference>
<sequence length="191" mass="21244">MYVALEGVDGAGKSTQVGLLKTRFKNALFTKEPGGTRMGESLRRIALNENISELARAFLFLSDRAEHTESVIKPALKEKRLIISDRSLISGMAYSEFSSLELNLLATQSVLPEKIILLVIDKEGLKERLSLKSLDKIENQGAEKLLTIQQKLKAHAYALKEKFGCEVLELNAKESVKNLHEKITAFIKCAV</sequence>
<comment type="similarity">
    <text evidence="1 8">Belongs to the thymidylate kinase family.</text>
</comment>
<dbReference type="NCBIfam" id="TIGR00041">
    <property type="entry name" value="DTMP_kinase"/>
    <property type="match status" value="1"/>
</dbReference>
<comment type="function">
    <text evidence="8">Phosphorylation of dTMP to form dTDP in both de novo and salvage pathways of dTTP synthesis.</text>
</comment>
<dbReference type="Pfam" id="PF02223">
    <property type="entry name" value="Thymidylate_kin"/>
    <property type="match status" value="1"/>
</dbReference>
<dbReference type="GO" id="GO:0006233">
    <property type="term" value="P:dTDP biosynthetic process"/>
    <property type="evidence" value="ECO:0007669"/>
    <property type="project" value="InterPro"/>
</dbReference>
<dbReference type="GO" id="GO:0006227">
    <property type="term" value="P:dUDP biosynthetic process"/>
    <property type="evidence" value="ECO:0007669"/>
    <property type="project" value="TreeGrafter"/>
</dbReference>
<evidence type="ECO:0000313" key="11">
    <source>
        <dbReference type="Proteomes" id="UP000031662"/>
    </source>
</evidence>
<evidence type="ECO:0000256" key="1">
    <source>
        <dbReference type="ARBA" id="ARBA00009776"/>
    </source>
</evidence>
<keyword evidence="6 8" id="KW-0067">ATP-binding</keyword>
<dbReference type="RefSeq" id="WP_041050094.1">
    <property type="nucleotide sequence ID" value="NZ_AP014523.1"/>
</dbReference>
<comment type="catalytic activity">
    <reaction evidence="7 8">
        <text>dTMP + ATP = dTDP + ADP</text>
        <dbReference type="Rhea" id="RHEA:13517"/>
        <dbReference type="ChEBI" id="CHEBI:30616"/>
        <dbReference type="ChEBI" id="CHEBI:58369"/>
        <dbReference type="ChEBI" id="CHEBI:63528"/>
        <dbReference type="ChEBI" id="CHEBI:456216"/>
        <dbReference type="EC" id="2.7.4.9"/>
    </reaction>
</comment>
<accession>A0A060PPN0</accession>
<evidence type="ECO:0000256" key="4">
    <source>
        <dbReference type="ARBA" id="ARBA00022741"/>
    </source>
</evidence>
<dbReference type="CDD" id="cd01672">
    <property type="entry name" value="TMPK"/>
    <property type="match status" value="1"/>
</dbReference>
<feature type="binding site" evidence="8">
    <location>
        <begin position="7"/>
        <end position="14"/>
    </location>
    <ligand>
        <name>ATP</name>
        <dbReference type="ChEBI" id="CHEBI:30616"/>
    </ligand>
</feature>